<dbReference type="PROSITE" id="PS00108">
    <property type="entry name" value="PROTEIN_KINASE_ST"/>
    <property type="match status" value="1"/>
</dbReference>
<dbReference type="GO" id="GO:0005524">
    <property type="term" value="F:ATP binding"/>
    <property type="evidence" value="ECO:0007669"/>
    <property type="project" value="UniProtKB-KW"/>
</dbReference>
<dbReference type="Pfam" id="PF00069">
    <property type="entry name" value="Pkinase"/>
    <property type="match status" value="1"/>
</dbReference>
<keyword evidence="3" id="KW-0808">Transferase</keyword>
<keyword evidence="2" id="KW-0547">Nucleotide-binding</keyword>
<dbReference type="EnsemblPlants" id="Bo3g123600.1">
    <property type="protein sequence ID" value="Bo3g123600.1"/>
    <property type="gene ID" value="Bo3g123600"/>
</dbReference>
<organism evidence="6 7">
    <name type="scientific">Brassica oleracea var. oleracea</name>
    <dbReference type="NCBI Taxonomy" id="109376"/>
    <lineage>
        <taxon>Eukaryota</taxon>
        <taxon>Viridiplantae</taxon>
        <taxon>Streptophyta</taxon>
        <taxon>Embryophyta</taxon>
        <taxon>Tracheophyta</taxon>
        <taxon>Spermatophyta</taxon>
        <taxon>Magnoliopsida</taxon>
        <taxon>eudicotyledons</taxon>
        <taxon>Gunneridae</taxon>
        <taxon>Pentapetalae</taxon>
        <taxon>rosids</taxon>
        <taxon>malvids</taxon>
        <taxon>Brassicales</taxon>
        <taxon>Brassicaceae</taxon>
        <taxon>Brassiceae</taxon>
        <taxon>Brassica</taxon>
    </lineage>
</organism>
<dbReference type="Proteomes" id="UP000032141">
    <property type="component" value="Chromosome C3"/>
</dbReference>
<keyword evidence="1" id="KW-0723">Serine/threonine-protein kinase</keyword>
<evidence type="ECO:0000313" key="6">
    <source>
        <dbReference type="EnsemblPlants" id="Bo3g123600.1"/>
    </source>
</evidence>
<keyword evidence="4" id="KW-0067">ATP-binding</keyword>
<dbReference type="InterPro" id="IPR000719">
    <property type="entry name" value="Prot_kinase_dom"/>
</dbReference>
<evidence type="ECO:0000256" key="3">
    <source>
        <dbReference type="ARBA" id="ARBA00022777"/>
    </source>
</evidence>
<dbReference type="eggNOG" id="KOG1187">
    <property type="taxonomic scope" value="Eukaryota"/>
</dbReference>
<sequence>MKVVIQIIHRDLKSSNIFLDCNFNAKISDFGLAVVNGPKKKNLKLSGTVGYVAPISSRRPIDAFGVVLLELLHGKKTVEKLGPGECETIITWVAAVAVLCVQPELIYRPLITDSCILLYHWFPWNLVDPGKPSEDLLPWITVKHSIELVFFVFTMAAITISQLISLSPDSDKATNAAASIFVVIDRELKIDPSFMIVLQQLPENGSMRNG</sequence>
<dbReference type="AlphaFoldDB" id="A0A0D3BGY6"/>
<dbReference type="SUPFAM" id="SSF56112">
    <property type="entry name" value="Protein kinase-like (PK-like)"/>
    <property type="match status" value="1"/>
</dbReference>
<evidence type="ECO:0000256" key="1">
    <source>
        <dbReference type="ARBA" id="ARBA00022527"/>
    </source>
</evidence>
<feature type="domain" description="Protein kinase" evidence="5">
    <location>
        <begin position="1"/>
        <end position="207"/>
    </location>
</feature>
<dbReference type="InterPro" id="IPR011009">
    <property type="entry name" value="Kinase-like_dom_sf"/>
</dbReference>
<accession>A0A0D3BGY6</accession>
<dbReference type="PANTHER" id="PTHR47989">
    <property type="entry name" value="OS01G0750732 PROTEIN"/>
    <property type="match status" value="1"/>
</dbReference>
<evidence type="ECO:0000256" key="4">
    <source>
        <dbReference type="ARBA" id="ARBA00022840"/>
    </source>
</evidence>
<reference evidence="6" key="2">
    <citation type="submission" date="2015-03" db="UniProtKB">
        <authorList>
            <consortium name="EnsemblPlants"/>
        </authorList>
    </citation>
    <scope>IDENTIFICATION</scope>
</reference>
<evidence type="ECO:0000313" key="7">
    <source>
        <dbReference type="Proteomes" id="UP000032141"/>
    </source>
</evidence>
<dbReference type="GO" id="GO:0004674">
    <property type="term" value="F:protein serine/threonine kinase activity"/>
    <property type="evidence" value="ECO:0007669"/>
    <property type="project" value="UniProtKB-KW"/>
</dbReference>
<protein>
    <recommendedName>
        <fullName evidence="5">Protein kinase domain-containing protein</fullName>
    </recommendedName>
</protein>
<dbReference type="PANTHER" id="PTHR47989:SF27">
    <property type="entry name" value="PROTEIN KINASE DOMAIN-CONTAINING PROTEIN"/>
    <property type="match status" value="1"/>
</dbReference>
<dbReference type="HOGENOM" id="CLU_1311678_0_0_1"/>
<keyword evidence="7" id="KW-1185">Reference proteome</keyword>
<dbReference type="PROSITE" id="PS50011">
    <property type="entry name" value="PROTEIN_KINASE_DOM"/>
    <property type="match status" value="1"/>
</dbReference>
<evidence type="ECO:0000256" key="2">
    <source>
        <dbReference type="ARBA" id="ARBA00022741"/>
    </source>
</evidence>
<dbReference type="Gramene" id="Bo3g123600.1">
    <property type="protein sequence ID" value="Bo3g123600.1"/>
    <property type="gene ID" value="Bo3g123600"/>
</dbReference>
<dbReference type="Gene3D" id="1.10.510.10">
    <property type="entry name" value="Transferase(Phosphotransferase) domain 1"/>
    <property type="match status" value="1"/>
</dbReference>
<keyword evidence="3" id="KW-0418">Kinase</keyword>
<evidence type="ECO:0000259" key="5">
    <source>
        <dbReference type="PROSITE" id="PS50011"/>
    </source>
</evidence>
<reference evidence="6 7" key="1">
    <citation type="journal article" date="2014" name="Genome Biol.">
        <title>Transcriptome and methylome profiling reveals relics of genome dominance in the mesopolyploid Brassica oleracea.</title>
        <authorList>
            <person name="Parkin I.A."/>
            <person name="Koh C."/>
            <person name="Tang H."/>
            <person name="Robinson S.J."/>
            <person name="Kagale S."/>
            <person name="Clarke W.E."/>
            <person name="Town C.D."/>
            <person name="Nixon J."/>
            <person name="Krishnakumar V."/>
            <person name="Bidwell S.L."/>
            <person name="Denoeud F."/>
            <person name="Belcram H."/>
            <person name="Links M.G."/>
            <person name="Just J."/>
            <person name="Clarke C."/>
            <person name="Bender T."/>
            <person name="Huebert T."/>
            <person name="Mason A.S."/>
            <person name="Pires J.C."/>
            <person name="Barker G."/>
            <person name="Moore J."/>
            <person name="Walley P.G."/>
            <person name="Manoli S."/>
            <person name="Batley J."/>
            <person name="Edwards D."/>
            <person name="Nelson M.N."/>
            <person name="Wang X."/>
            <person name="Paterson A.H."/>
            <person name="King G."/>
            <person name="Bancroft I."/>
            <person name="Chalhoub B."/>
            <person name="Sharpe A.G."/>
        </authorList>
    </citation>
    <scope>NUCLEOTIDE SEQUENCE</scope>
    <source>
        <strain evidence="6 7">cv. TO1000</strain>
    </source>
</reference>
<dbReference type="InterPro" id="IPR008271">
    <property type="entry name" value="Ser/Thr_kinase_AS"/>
</dbReference>
<name>A0A0D3BGY6_BRAOL</name>
<proteinExistence type="predicted"/>